<dbReference type="Proteomes" id="UP001345013">
    <property type="component" value="Unassembled WGS sequence"/>
</dbReference>
<feature type="compositionally biased region" description="Low complexity" evidence="1">
    <location>
        <begin position="1"/>
        <end position="22"/>
    </location>
</feature>
<name>A0ABR0JX39_9EURO</name>
<organism evidence="3 4">
    <name type="scientific">Lithohypha guttulata</name>
    <dbReference type="NCBI Taxonomy" id="1690604"/>
    <lineage>
        <taxon>Eukaryota</taxon>
        <taxon>Fungi</taxon>
        <taxon>Dikarya</taxon>
        <taxon>Ascomycota</taxon>
        <taxon>Pezizomycotina</taxon>
        <taxon>Eurotiomycetes</taxon>
        <taxon>Chaetothyriomycetidae</taxon>
        <taxon>Chaetothyriales</taxon>
        <taxon>Trichomeriaceae</taxon>
        <taxon>Lithohypha</taxon>
    </lineage>
</organism>
<proteinExistence type="predicted"/>
<reference evidence="3 4" key="1">
    <citation type="submission" date="2023-08" db="EMBL/GenBank/DDBJ databases">
        <title>Black Yeasts Isolated from many extreme environments.</title>
        <authorList>
            <person name="Coleine C."/>
            <person name="Stajich J.E."/>
            <person name="Selbmann L."/>
        </authorList>
    </citation>
    <scope>NUCLEOTIDE SEQUENCE [LARGE SCALE GENOMIC DNA]</scope>
    <source>
        <strain evidence="3 4">CCFEE 5885</strain>
    </source>
</reference>
<gene>
    <name evidence="3" type="ORF">LTR24_009934</name>
</gene>
<keyword evidence="4" id="KW-1185">Reference proteome</keyword>
<evidence type="ECO:0000313" key="4">
    <source>
        <dbReference type="Proteomes" id="UP001345013"/>
    </source>
</evidence>
<accession>A0ABR0JX39</accession>
<keyword evidence="2" id="KW-0472">Membrane</keyword>
<keyword evidence="2" id="KW-0812">Transmembrane</keyword>
<comment type="caution">
    <text evidence="3">The sequence shown here is derived from an EMBL/GenBank/DDBJ whole genome shotgun (WGS) entry which is preliminary data.</text>
</comment>
<evidence type="ECO:0000256" key="1">
    <source>
        <dbReference type="SAM" id="MobiDB-lite"/>
    </source>
</evidence>
<evidence type="ECO:0000313" key="3">
    <source>
        <dbReference type="EMBL" id="KAK5075729.1"/>
    </source>
</evidence>
<dbReference type="EMBL" id="JAVRRG010000252">
    <property type="protein sequence ID" value="KAK5075729.1"/>
    <property type="molecule type" value="Genomic_DNA"/>
</dbReference>
<evidence type="ECO:0000256" key="2">
    <source>
        <dbReference type="SAM" id="Phobius"/>
    </source>
</evidence>
<feature type="transmembrane region" description="Helical" evidence="2">
    <location>
        <begin position="36"/>
        <end position="58"/>
    </location>
</feature>
<feature type="region of interest" description="Disordered" evidence="1">
    <location>
        <begin position="1"/>
        <end position="32"/>
    </location>
</feature>
<protein>
    <submittedName>
        <fullName evidence="3">Uncharacterized protein</fullName>
    </submittedName>
</protein>
<keyword evidence="2" id="KW-1133">Transmembrane helix</keyword>
<sequence length="75" mass="8029">MAPKGKSSSSSSTSGKAPKSLSGSSTHHSVDVSSPMFWGTIIGVCIFLLLMGVSSYFWRQLKRHRSAQRAGSPPF</sequence>